<keyword evidence="2" id="KW-0539">Nucleus</keyword>
<dbReference type="STRING" id="75913.A0A0K0F2X4"/>
<dbReference type="GO" id="GO:0005634">
    <property type="term" value="C:nucleus"/>
    <property type="evidence" value="ECO:0007669"/>
    <property type="project" value="UniProtKB-SubCell"/>
</dbReference>
<evidence type="ECO:0000256" key="2">
    <source>
        <dbReference type="ARBA" id="ARBA00023242"/>
    </source>
</evidence>
<dbReference type="InterPro" id="IPR016197">
    <property type="entry name" value="Chromo-like_dom_sf"/>
</dbReference>
<evidence type="ECO:0000256" key="3">
    <source>
        <dbReference type="SAM" id="MobiDB-lite"/>
    </source>
</evidence>
<dbReference type="Pfam" id="PF00385">
    <property type="entry name" value="Chromo"/>
    <property type="match status" value="2"/>
</dbReference>
<feature type="compositionally biased region" description="Low complexity" evidence="3">
    <location>
        <begin position="222"/>
        <end position="233"/>
    </location>
</feature>
<dbReference type="PANTHER" id="PTHR22812">
    <property type="entry name" value="CHROMOBOX PROTEIN"/>
    <property type="match status" value="1"/>
</dbReference>
<dbReference type="InterPro" id="IPR023780">
    <property type="entry name" value="Chromo_domain"/>
</dbReference>
<dbReference type="WBParaSite" id="SVE_0315400.1">
    <property type="protein sequence ID" value="SVE_0315400.1"/>
    <property type="gene ID" value="SVE_0315400"/>
</dbReference>
<keyword evidence="5" id="KW-1185">Reference proteome</keyword>
<dbReference type="CDD" id="cd00024">
    <property type="entry name" value="CD_CSD"/>
    <property type="match status" value="1"/>
</dbReference>
<dbReference type="SMART" id="SM00298">
    <property type="entry name" value="CHROMO"/>
    <property type="match status" value="2"/>
</dbReference>
<evidence type="ECO:0000256" key="1">
    <source>
        <dbReference type="ARBA" id="ARBA00004123"/>
    </source>
</evidence>
<dbReference type="InterPro" id="IPR000953">
    <property type="entry name" value="Chromo/chromo_shadow_dom"/>
</dbReference>
<dbReference type="AlphaFoldDB" id="A0A0K0F2X4"/>
<sequence>MGRSKKTYNREKRYLVEDILNRKSEDGKILYLVKWEGYSGNKCTWEPSENLNDSLIKRYERSISEGIPFILLSSDESSEDEEENDDIMMKEILEIKVKNRIEQCKILYDDGTKKWVPKNKIQNEKILQEYEDKKDRYCVGLRKRLSKESIVNDNVFLKKKNSSIESLEEKTTETEKNTCRTRSFKQPLLCNYDSKYSLLKNNRNPPRRSSRLNTTYNFKETSPLSSPRSSGSSCTWTNDTVNTFESTSSQNKTNKKASKIDVNDEYRIRWKGYTSKHDTWQTADTFYDSNIITEYEKATNKEKYKSAFTSTFNNNLNEDINDCLLDTIMSDAKKGTKYNEKEILGVLAMQYNKKNEKFYLIQLINKSVVPIHSTDIPEKFKSECLRLDRRQSFGW</sequence>
<evidence type="ECO:0000259" key="4">
    <source>
        <dbReference type="PROSITE" id="PS50013"/>
    </source>
</evidence>
<dbReference type="Proteomes" id="UP000035680">
    <property type="component" value="Unassembled WGS sequence"/>
</dbReference>
<comment type="subcellular location">
    <subcellularLocation>
        <location evidence="1">Nucleus</location>
    </subcellularLocation>
</comment>
<accession>A0A0K0F2X4</accession>
<feature type="domain" description="Chromo" evidence="4">
    <location>
        <begin position="242"/>
        <end position="307"/>
    </location>
</feature>
<protein>
    <submittedName>
        <fullName evidence="6">Chromo domain-containing protein</fullName>
    </submittedName>
</protein>
<dbReference type="SUPFAM" id="SSF54160">
    <property type="entry name" value="Chromo domain-like"/>
    <property type="match status" value="2"/>
</dbReference>
<dbReference type="InterPro" id="IPR023779">
    <property type="entry name" value="Chromodomain_CS"/>
</dbReference>
<dbReference type="PROSITE" id="PS50013">
    <property type="entry name" value="CHROMO_2"/>
    <property type="match status" value="2"/>
</dbReference>
<proteinExistence type="predicted"/>
<dbReference type="PROSITE" id="PS00598">
    <property type="entry name" value="CHROMO_1"/>
    <property type="match status" value="1"/>
</dbReference>
<reference evidence="5" key="1">
    <citation type="submission" date="2014-07" db="EMBL/GenBank/DDBJ databases">
        <authorList>
            <person name="Martin A.A"/>
            <person name="De Silva N."/>
        </authorList>
    </citation>
    <scope>NUCLEOTIDE SEQUENCE</scope>
</reference>
<feature type="domain" description="Chromo" evidence="4">
    <location>
        <begin position="14"/>
        <end position="51"/>
    </location>
</feature>
<evidence type="ECO:0000313" key="6">
    <source>
        <dbReference type="WBParaSite" id="SVE_0315400.1"/>
    </source>
</evidence>
<evidence type="ECO:0000313" key="5">
    <source>
        <dbReference type="Proteomes" id="UP000035680"/>
    </source>
</evidence>
<feature type="region of interest" description="Disordered" evidence="3">
    <location>
        <begin position="200"/>
        <end position="233"/>
    </location>
</feature>
<dbReference type="Gene3D" id="2.40.50.40">
    <property type="match status" value="2"/>
</dbReference>
<reference evidence="6" key="2">
    <citation type="submission" date="2015-08" db="UniProtKB">
        <authorList>
            <consortium name="WormBaseParasite"/>
        </authorList>
    </citation>
    <scope>IDENTIFICATION</scope>
</reference>
<name>A0A0K0F2X4_STRVS</name>
<dbReference type="InterPro" id="IPR051219">
    <property type="entry name" value="Heterochromatin_chromo-domain"/>
</dbReference>
<organism evidence="5 6">
    <name type="scientific">Strongyloides venezuelensis</name>
    <name type="common">Threadworm</name>
    <dbReference type="NCBI Taxonomy" id="75913"/>
    <lineage>
        <taxon>Eukaryota</taxon>
        <taxon>Metazoa</taxon>
        <taxon>Ecdysozoa</taxon>
        <taxon>Nematoda</taxon>
        <taxon>Chromadorea</taxon>
        <taxon>Rhabditida</taxon>
        <taxon>Tylenchina</taxon>
        <taxon>Panagrolaimomorpha</taxon>
        <taxon>Strongyloidoidea</taxon>
        <taxon>Strongyloididae</taxon>
        <taxon>Strongyloides</taxon>
    </lineage>
</organism>